<sequence length="84" mass="8949">MSRPVSPSITMGIVATNSPANSDGVRDTIIQEASPARCPRHRLYTFPDTISQRQLYSSVPCALLPYALGLLIVIAFLGSAAVGF</sequence>
<evidence type="ECO:0000313" key="2">
    <source>
        <dbReference type="EMBL" id="KAF2150372.1"/>
    </source>
</evidence>
<keyword evidence="1" id="KW-0472">Membrane</keyword>
<organism evidence="2 3">
    <name type="scientific">Myriangium duriaei CBS 260.36</name>
    <dbReference type="NCBI Taxonomy" id="1168546"/>
    <lineage>
        <taxon>Eukaryota</taxon>
        <taxon>Fungi</taxon>
        <taxon>Dikarya</taxon>
        <taxon>Ascomycota</taxon>
        <taxon>Pezizomycotina</taxon>
        <taxon>Dothideomycetes</taxon>
        <taxon>Dothideomycetidae</taxon>
        <taxon>Myriangiales</taxon>
        <taxon>Myriangiaceae</taxon>
        <taxon>Myriangium</taxon>
    </lineage>
</organism>
<dbReference type="EMBL" id="ML996089">
    <property type="protein sequence ID" value="KAF2150372.1"/>
    <property type="molecule type" value="Genomic_DNA"/>
</dbReference>
<feature type="transmembrane region" description="Helical" evidence="1">
    <location>
        <begin position="63"/>
        <end position="82"/>
    </location>
</feature>
<protein>
    <submittedName>
        <fullName evidence="2">Uncharacterized protein</fullName>
    </submittedName>
</protein>
<reference evidence="2" key="1">
    <citation type="journal article" date="2020" name="Stud. Mycol.">
        <title>101 Dothideomycetes genomes: a test case for predicting lifestyles and emergence of pathogens.</title>
        <authorList>
            <person name="Haridas S."/>
            <person name="Albert R."/>
            <person name="Binder M."/>
            <person name="Bloem J."/>
            <person name="Labutti K."/>
            <person name="Salamov A."/>
            <person name="Andreopoulos B."/>
            <person name="Baker S."/>
            <person name="Barry K."/>
            <person name="Bills G."/>
            <person name="Bluhm B."/>
            <person name="Cannon C."/>
            <person name="Castanera R."/>
            <person name="Culley D."/>
            <person name="Daum C."/>
            <person name="Ezra D."/>
            <person name="Gonzalez J."/>
            <person name="Henrissat B."/>
            <person name="Kuo A."/>
            <person name="Liang C."/>
            <person name="Lipzen A."/>
            <person name="Lutzoni F."/>
            <person name="Magnuson J."/>
            <person name="Mondo S."/>
            <person name="Nolan M."/>
            <person name="Ohm R."/>
            <person name="Pangilinan J."/>
            <person name="Park H.-J."/>
            <person name="Ramirez L."/>
            <person name="Alfaro M."/>
            <person name="Sun H."/>
            <person name="Tritt A."/>
            <person name="Yoshinaga Y."/>
            <person name="Zwiers L.-H."/>
            <person name="Turgeon B."/>
            <person name="Goodwin S."/>
            <person name="Spatafora J."/>
            <person name="Crous P."/>
            <person name="Grigoriev I."/>
        </authorList>
    </citation>
    <scope>NUCLEOTIDE SEQUENCE</scope>
    <source>
        <strain evidence="2">CBS 260.36</strain>
    </source>
</reference>
<dbReference type="Proteomes" id="UP000799439">
    <property type="component" value="Unassembled WGS sequence"/>
</dbReference>
<evidence type="ECO:0000313" key="3">
    <source>
        <dbReference type="Proteomes" id="UP000799439"/>
    </source>
</evidence>
<name>A0A9P4MEV4_9PEZI</name>
<keyword evidence="1" id="KW-1133">Transmembrane helix</keyword>
<dbReference type="AlphaFoldDB" id="A0A9P4MEV4"/>
<comment type="caution">
    <text evidence="2">The sequence shown here is derived from an EMBL/GenBank/DDBJ whole genome shotgun (WGS) entry which is preliminary data.</text>
</comment>
<proteinExistence type="predicted"/>
<keyword evidence="3" id="KW-1185">Reference proteome</keyword>
<accession>A0A9P4MEV4</accession>
<evidence type="ECO:0000256" key="1">
    <source>
        <dbReference type="SAM" id="Phobius"/>
    </source>
</evidence>
<gene>
    <name evidence="2" type="ORF">K461DRAFT_175657</name>
</gene>
<keyword evidence="1" id="KW-0812">Transmembrane</keyword>